<evidence type="ECO:0000259" key="2">
    <source>
        <dbReference type="Pfam" id="PF07969"/>
    </source>
</evidence>
<sequence>MFYRLCYFLLLFFCFSCHSGQQQELKEKAYESRFKIFHGGDILTMDGDIGKQVEAVVVEGDSIIFVGSIRKAMERFPVADDYNLEGKTMMPGFIEPELHPFLGALCLSMPIIAPEDWELPDRLWTAARDPQAYRKRLQQELKLLKHPKALFFSWGYHPLFHGRLTIHSLDSIAKGRPMGIWHRSTQEFLLNQEMMDILGTSASELKSFPREVQDQVDLAAGVFKEKGALIYLLPKIFPILAADNRLRAGLEQLIELLHAKGITTICETGSMIRPQNVAVYLEILGSDDSPLNSFFIPGSGTFYHQYGAAIIDSLELKIEQFPDHPKIKVLENQISIRGDGAFISGNFVMKNPRLQMAKPIWLQKPEEITTLMDIFWEEPYRIHYHADGDQAIHLGLEKVMQKRKQIPSGFQAFTLVNFTCAEFEEIETVRDLGGMINANPYLLTAFGETFSKAALGVVRSHAICPLGMVEKLGIPFGLHSGLPVAPADPLFLAWCSANRQSMEGNVLRQDLEVSLDAALKGITINAAKVIGLEERLGSITVGKEASFTILNQNPYVVGKEKLKDIEVSATVYKGRIFPVK</sequence>
<organism evidence="3 4">
    <name type="scientific">Persicobacter diffluens</name>
    <dbReference type="NCBI Taxonomy" id="981"/>
    <lineage>
        <taxon>Bacteria</taxon>
        <taxon>Pseudomonadati</taxon>
        <taxon>Bacteroidota</taxon>
        <taxon>Cytophagia</taxon>
        <taxon>Cytophagales</taxon>
        <taxon>Persicobacteraceae</taxon>
        <taxon>Persicobacter</taxon>
    </lineage>
</organism>
<name>A0AAN5ALW4_9BACT</name>
<protein>
    <recommendedName>
        <fullName evidence="2">Amidohydrolase 3 domain-containing protein</fullName>
    </recommendedName>
</protein>
<gene>
    <name evidence="3" type="ORF">PEDI_42810</name>
</gene>
<dbReference type="Gene3D" id="3.10.310.70">
    <property type="match status" value="1"/>
</dbReference>
<feature type="signal peptide" evidence="1">
    <location>
        <begin position="1"/>
        <end position="19"/>
    </location>
</feature>
<dbReference type="PANTHER" id="PTHR22642:SF2">
    <property type="entry name" value="PROTEIN LONG AFTER FAR-RED 3"/>
    <property type="match status" value="1"/>
</dbReference>
<keyword evidence="1" id="KW-0732">Signal</keyword>
<reference evidence="3 4" key="1">
    <citation type="submission" date="2021-12" db="EMBL/GenBank/DDBJ databases">
        <title>Genome sequencing of bacteria with rrn-lacking chromosome and rrn-plasmid.</title>
        <authorList>
            <person name="Anda M."/>
            <person name="Iwasaki W."/>
        </authorList>
    </citation>
    <scope>NUCLEOTIDE SEQUENCE [LARGE SCALE GENOMIC DNA]</scope>
    <source>
        <strain evidence="3 4">NBRC 15940</strain>
    </source>
</reference>
<dbReference type="InterPro" id="IPR013108">
    <property type="entry name" value="Amidohydro_3"/>
</dbReference>
<evidence type="ECO:0000313" key="4">
    <source>
        <dbReference type="Proteomes" id="UP001310022"/>
    </source>
</evidence>
<evidence type="ECO:0000256" key="1">
    <source>
        <dbReference type="SAM" id="SignalP"/>
    </source>
</evidence>
<dbReference type="SUPFAM" id="SSF51338">
    <property type="entry name" value="Composite domain of metallo-dependent hydrolases"/>
    <property type="match status" value="1"/>
</dbReference>
<dbReference type="PANTHER" id="PTHR22642">
    <property type="entry name" value="IMIDAZOLONEPROPIONASE"/>
    <property type="match status" value="1"/>
</dbReference>
<accession>A0AAN5ALW4</accession>
<dbReference type="RefSeq" id="WP_338238855.1">
    <property type="nucleotide sequence ID" value="NZ_BQKE01000003.1"/>
</dbReference>
<feature type="domain" description="Amidohydrolase 3" evidence="2">
    <location>
        <begin position="83"/>
        <end position="576"/>
    </location>
</feature>
<dbReference type="InterPro" id="IPR011059">
    <property type="entry name" value="Metal-dep_hydrolase_composite"/>
</dbReference>
<dbReference type="InterPro" id="IPR032466">
    <property type="entry name" value="Metal_Hydrolase"/>
</dbReference>
<dbReference type="AlphaFoldDB" id="A0AAN5ALW4"/>
<dbReference type="Proteomes" id="UP001310022">
    <property type="component" value="Unassembled WGS sequence"/>
</dbReference>
<dbReference type="Gene3D" id="2.30.40.10">
    <property type="entry name" value="Urease, subunit C, domain 1"/>
    <property type="match status" value="1"/>
</dbReference>
<dbReference type="Pfam" id="PF07969">
    <property type="entry name" value="Amidohydro_3"/>
    <property type="match status" value="1"/>
</dbReference>
<dbReference type="Gene3D" id="3.20.20.140">
    <property type="entry name" value="Metal-dependent hydrolases"/>
    <property type="match status" value="1"/>
</dbReference>
<keyword evidence="4" id="KW-1185">Reference proteome</keyword>
<dbReference type="EMBL" id="BQKE01000003">
    <property type="protein sequence ID" value="GJM63729.1"/>
    <property type="molecule type" value="Genomic_DNA"/>
</dbReference>
<feature type="chain" id="PRO_5042911033" description="Amidohydrolase 3 domain-containing protein" evidence="1">
    <location>
        <begin position="20"/>
        <end position="580"/>
    </location>
</feature>
<proteinExistence type="predicted"/>
<evidence type="ECO:0000313" key="3">
    <source>
        <dbReference type="EMBL" id="GJM63729.1"/>
    </source>
</evidence>
<dbReference type="SUPFAM" id="SSF51556">
    <property type="entry name" value="Metallo-dependent hydrolases"/>
    <property type="match status" value="1"/>
</dbReference>
<comment type="caution">
    <text evidence="3">The sequence shown here is derived from an EMBL/GenBank/DDBJ whole genome shotgun (WGS) entry which is preliminary data.</text>
</comment>
<dbReference type="GO" id="GO:0016810">
    <property type="term" value="F:hydrolase activity, acting on carbon-nitrogen (but not peptide) bonds"/>
    <property type="evidence" value="ECO:0007669"/>
    <property type="project" value="InterPro"/>
</dbReference>